<dbReference type="SMART" id="SM00355">
    <property type="entry name" value="ZnF_C2H2"/>
    <property type="match status" value="3"/>
</dbReference>
<dbReference type="Proteomes" id="UP001152607">
    <property type="component" value="Unassembled WGS sequence"/>
</dbReference>
<evidence type="ECO:0000256" key="6">
    <source>
        <dbReference type="ARBA" id="ARBA00023242"/>
    </source>
</evidence>
<protein>
    <recommendedName>
        <fullName evidence="9">C2H2-type domain-containing protein</fullName>
    </recommendedName>
</protein>
<evidence type="ECO:0000259" key="9">
    <source>
        <dbReference type="PROSITE" id="PS50157"/>
    </source>
</evidence>
<evidence type="ECO:0000313" key="10">
    <source>
        <dbReference type="EMBL" id="CAI6276933.1"/>
    </source>
</evidence>
<feature type="region of interest" description="Disordered" evidence="8">
    <location>
        <begin position="1"/>
        <end position="47"/>
    </location>
</feature>
<evidence type="ECO:0000256" key="1">
    <source>
        <dbReference type="ARBA" id="ARBA00004123"/>
    </source>
</evidence>
<evidence type="ECO:0000256" key="4">
    <source>
        <dbReference type="ARBA" id="ARBA00022771"/>
    </source>
</evidence>
<proteinExistence type="predicted"/>
<evidence type="ECO:0000313" key="11">
    <source>
        <dbReference type="Proteomes" id="UP001152607"/>
    </source>
</evidence>
<keyword evidence="5" id="KW-0862">Zinc</keyword>
<evidence type="ECO:0000256" key="5">
    <source>
        <dbReference type="ARBA" id="ARBA00022833"/>
    </source>
</evidence>
<dbReference type="EMBL" id="CAOQHR010000001">
    <property type="protein sequence ID" value="CAI6276933.1"/>
    <property type="molecule type" value="Genomic_DNA"/>
</dbReference>
<dbReference type="AlphaFoldDB" id="A0A9W4XQG7"/>
<keyword evidence="4 7" id="KW-0863">Zinc-finger</keyword>
<keyword evidence="3" id="KW-0677">Repeat</keyword>
<feature type="compositionally biased region" description="Basic and acidic residues" evidence="8">
    <location>
        <begin position="197"/>
        <end position="221"/>
    </location>
</feature>
<organism evidence="10 11">
    <name type="scientific">Periconia digitata</name>
    <dbReference type="NCBI Taxonomy" id="1303443"/>
    <lineage>
        <taxon>Eukaryota</taxon>
        <taxon>Fungi</taxon>
        <taxon>Dikarya</taxon>
        <taxon>Ascomycota</taxon>
        <taxon>Pezizomycotina</taxon>
        <taxon>Dothideomycetes</taxon>
        <taxon>Pleosporomycetidae</taxon>
        <taxon>Pleosporales</taxon>
        <taxon>Massarineae</taxon>
        <taxon>Periconiaceae</taxon>
        <taxon>Periconia</taxon>
    </lineage>
</organism>
<dbReference type="PANTHER" id="PTHR24394">
    <property type="entry name" value="ZINC FINGER PROTEIN"/>
    <property type="match status" value="1"/>
</dbReference>
<evidence type="ECO:0000256" key="7">
    <source>
        <dbReference type="PROSITE-ProRule" id="PRU00042"/>
    </source>
</evidence>
<dbReference type="Gene3D" id="3.30.160.60">
    <property type="entry name" value="Classic Zinc Finger"/>
    <property type="match status" value="2"/>
</dbReference>
<comment type="caution">
    <text evidence="10">The sequence shown here is derived from an EMBL/GenBank/DDBJ whole genome shotgun (WGS) entry which is preliminary data.</text>
</comment>
<accession>A0A9W4XQG7</accession>
<dbReference type="PROSITE" id="PS00028">
    <property type="entry name" value="ZINC_FINGER_C2H2_1"/>
    <property type="match status" value="2"/>
</dbReference>
<keyword evidence="6" id="KW-0539">Nucleus</keyword>
<dbReference type="PROSITE" id="PS50157">
    <property type="entry name" value="ZINC_FINGER_C2H2_2"/>
    <property type="match status" value="3"/>
</dbReference>
<comment type="subcellular location">
    <subcellularLocation>
        <location evidence="1">Nucleus</location>
    </subcellularLocation>
</comment>
<dbReference type="GO" id="GO:0005634">
    <property type="term" value="C:nucleus"/>
    <property type="evidence" value="ECO:0007669"/>
    <property type="project" value="UniProtKB-SubCell"/>
</dbReference>
<name>A0A9W4XQG7_9PLEO</name>
<dbReference type="SUPFAM" id="SSF57667">
    <property type="entry name" value="beta-beta-alpha zinc fingers"/>
    <property type="match status" value="2"/>
</dbReference>
<gene>
    <name evidence="10" type="ORF">PDIGIT_LOCUS1953</name>
</gene>
<dbReference type="OrthoDB" id="6910977at2759"/>
<reference evidence="10" key="1">
    <citation type="submission" date="2023-01" db="EMBL/GenBank/DDBJ databases">
        <authorList>
            <person name="Van Ghelder C."/>
            <person name="Rancurel C."/>
        </authorList>
    </citation>
    <scope>NUCLEOTIDE SEQUENCE</scope>
    <source>
        <strain evidence="10">CNCM I-4278</strain>
    </source>
</reference>
<keyword evidence="11" id="KW-1185">Reference proteome</keyword>
<dbReference type="InterPro" id="IPR036236">
    <property type="entry name" value="Znf_C2H2_sf"/>
</dbReference>
<feature type="region of interest" description="Disordered" evidence="8">
    <location>
        <begin position="175"/>
        <end position="221"/>
    </location>
</feature>
<dbReference type="Pfam" id="PF00096">
    <property type="entry name" value="zf-C2H2"/>
    <property type="match status" value="2"/>
</dbReference>
<feature type="domain" description="C2H2-type" evidence="9">
    <location>
        <begin position="224"/>
        <end position="251"/>
    </location>
</feature>
<evidence type="ECO:0000256" key="2">
    <source>
        <dbReference type="ARBA" id="ARBA00022723"/>
    </source>
</evidence>
<dbReference type="GO" id="GO:0000981">
    <property type="term" value="F:DNA-binding transcription factor activity, RNA polymerase II-specific"/>
    <property type="evidence" value="ECO:0007669"/>
    <property type="project" value="TreeGrafter"/>
</dbReference>
<dbReference type="PANTHER" id="PTHR24394:SF44">
    <property type="entry name" value="ZINC FINGER PROTEIN 271-LIKE"/>
    <property type="match status" value="1"/>
</dbReference>
<feature type="domain" description="C2H2-type" evidence="9">
    <location>
        <begin position="254"/>
        <end position="284"/>
    </location>
</feature>
<keyword evidence="2" id="KW-0479">Metal-binding</keyword>
<sequence length="382" mass="42982">MSSRGQPTPPFNSPYQQAMKSNALVHSPAYPSPARSDSESSRYQPEGLGLYGFPHHFSSGSVSQSNNIMFPPSPHPTEAWANMSNGTPPMIQEPIVDPWTSGAYDHPVINSPIPWPQYEGSHRSSMSSPREASVFSGDGSEHGLVRVKLENGSGWASDEDALSMGTVAPGRLLNGHLYPQEYPHTSPYDSQSVSQRKRVDSPLQDHAEPRERKRRTKSTEEPKYACELCDKTFIRRYNKKSHMKRHDLGRHKPHKCNHGDCIQGFDRKTDLDRHIKSVHDKIRDLVCQKCGDSFSRKDTLRRHQDDGCRVKNQLSLRQIQETRSMRAVSNTQQAYYPSPRADFYPIPTSNAANYHPSEALVGYDSRSPPLFRSNNLGGHAGY</sequence>
<feature type="region of interest" description="Disordered" evidence="8">
    <location>
        <begin position="119"/>
        <end position="139"/>
    </location>
</feature>
<dbReference type="GO" id="GO:0008270">
    <property type="term" value="F:zinc ion binding"/>
    <property type="evidence" value="ECO:0007669"/>
    <property type="project" value="UniProtKB-KW"/>
</dbReference>
<dbReference type="InterPro" id="IPR013087">
    <property type="entry name" value="Znf_C2H2_type"/>
</dbReference>
<evidence type="ECO:0000256" key="3">
    <source>
        <dbReference type="ARBA" id="ARBA00022737"/>
    </source>
</evidence>
<feature type="domain" description="C2H2-type" evidence="9">
    <location>
        <begin position="285"/>
        <end position="304"/>
    </location>
</feature>
<evidence type="ECO:0000256" key="8">
    <source>
        <dbReference type="SAM" id="MobiDB-lite"/>
    </source>
</evidence>